<evidence type="ECO:0000256" key="2">
    <source>
        <dbReference type="ARBA" id="ARBA00012255"/>
    </source>
</evidence>
<evidence type="ECO:0000256" key="4">
    <source>
        <dbReference type="PIRSR" id="PIRSR607724-1"/>
    </source>
</evidence>
<dbReference type="KEGG" id="bvk:117238589"/>
<dbReference type="PANTHER" id="PTHR12837">
    <property type="entry name" value="POLY ADP-RIBOSE GLYCOHYDROLASE"/>
    <property type="match status" value="1"/>
</dbReference>
<dbReference type="PANTHER" id="PTHR12837:SF15">
    <property type="entry name" value="POLY(ADP-RIBOSE) GLYCOHYDROLASE"/>
    <property type="match status" value="1"/>
</dbReference>
<dbReference type="Pfam" id="PF05028">
    <property type="entry name" value="PARG_cat_C"/>
    <property type="match status" value="1"/>
</dbReference>
<feature type="binding site" evidence="5">
    <location>
        <position position="405"/>
    </location>
    <ligand>
        <name>substrate</name>
    </ligand>
</feature>
<dbReference type="RefSeq" id="XP_033359500.1">
    <property type="nucleotide sequence ID" value="XM_033503609.1"/>
</dbReference>
<sequence length="777" mass="89069">MSDPGFSFDEETLSPDIFNDIDNVTNNPVNSDDSSSMSIDVNGPEPLDDVPEWKGVSMDEIRKGLGVYDSQELPPICPSPSHIVLISLPLPARGTPKPYPTHQVEKWCQDYVRMPHSKRSVYPIDENGSRRCRNRWEIIQESLLQSFVSTHQLENAILSYNHTYAQRWDFTALHHFFSEVLDEDETNNFFETLMPKMVQLALQLPVLVTSSVPLLKRHTNGTISLSQLQIASLLANAFFCTFPRRNSTNPQSEYGRYPYINFNRLFSAYKEEKWNKCESVMEKMKCIFHYFRRVTSKAPEGVVTIQRRYIPKSDCPKWDEQVQKLLPLHTTSKGTIEAEGTGFLQVDFANRYVGGGVLGLGCVQEEIRFVICPELMVTMLVTEELDDTEALIVSGIERYSKYKGYSNSFKWMGDYVDETPKDSSGRRLTSIVAIDALYFTHSEAQFNINNIIRELNKAYVGFVGCEGSKNNLPPIATGNWGCGAFRGNPKLKVLLQLMAAAVAGRSMVYFTFGDTNLRDDIAEIYMHFVKHETNIAHIFSLLVQYQEFASTRNSDFYRFLYNRSKIKPITQHFSKNIHTKISTTKEVFRKSKCVNNGEKRLFHLDVKKYPQIEEEKIQDWLTNVDEDGIDKKKTEILKEEYVDVKRTVEKEQIQGKDNIKKKEGQIHDRDSTEKKKKSSLWRLLEDTAQAKTIQEHRLSGLELLDSKQELISQYLDNGCSKSTKDESRQSIPISTDSHNIQESTQTLSEISVPSHKHESPTKKVGQRKISDFFQSTS</sequence>
<evidence type="ECO:0000259" key="8">
    <source>
        <dbReference type="Pfam" id="PF20811"/>
    </source>
</evidence>
<dbReference type="GO" id="GO:0004649">
    <property type="term" value="F:poly(ADP-ribose) glycohydrolase activity"/>
    <property type="evidence" value="ECO:0007669"/>
    <property type="project" value="UniProtKB-EC"/>
</dbReference>
<keyword evidence="3" id="KW-0378">Hydrolase</keyword>
<dbReference type="Proteomes" id="UP000504631">
    <property type="component" value="Unplaced"/>
</dbReference>
<comment type="similarity">
    <text evidence="1">Belongs to the poly(ADP-ribose) glycohydrolase family.</text>
</comment>
<dbReference type="GO" id="GO:0005737">
    <property type="term" value="C:cytoplasm"/>
    <property type="evidence" value="ECO:0007669"/>
    <property type="project" value="TreeGrafter"/>
</dbReference>
<feature type="active site" evidence="4">
    <location>
        <position position="366"/>
    </location>
</feature>
<evidence type="ECO:0000256" key="6">
    <source>
        <dbReference type="SAM" id="MobiDB-lite"/>
    </source>
</evidence>
<feature type="compositionally biased region" description="Polar residues" evidence="6">
    <location>
        <begin position="22"/>
        <end position="39"/>
    </location>
</feature>
<feature type="active site" evidence="4">
    <location>
        <position position="347"/>
    </location>
</feature>
<feature type="binding site" evidence="5">
    <location>
        <position position="364"/>
    </location>
    <ligand>
        <name>substrate</name>
    </ligand>
</feature>
<dbReference type="Pfam" id="PF20811">
    <property type="entry name" value="PARG_cat_N"/>
    <property type="match status" value="1"/>
</dbReference>
<dbReference type="InterPro" id="IPR046372">
    <property type="entry name" value="PARG_cat_C"/>
</dbReference>
<organism evidence="9 12">
    <name type="scientific">Bombus vosnesenskii</name>
    <dbReference type="NCBI Taxonomy" id="207650"/>
    <lineage>
        <taxon>Eukaryota</taxon>
        <taxon>Metazoa</taxon>
        <taxon>Ecdysozoa</taxon>
        <taxon>Arthropoda</taxon>
        <taxon>Hexapoda</taxon>
        <taxon>Insecta</taxon>
        <taxon>Pterygota</taxon>
        <taxon>Neoptera</taxon>
        <taxon>Endopterygota</taxon>
        <taxon>Hymenoptera</taxon>
        <taxon>Apocrita</taxon>
        <taxon>Aculeata</taxon>
        <taxon>Apoidea</taxon>
        <taxon>Anthophila</taxon>
        <taxon>Apidae</taxon>
        <taxon>Bombus</taxon>
        <taxon>Pyrobombus</taxon>
    </lineage>
</organism>
<dbReference type="RefSeq" id="XP_033359502.1">
    <property type="nucleotide sequence ID" value="XM_033503611.1"/>
</dbReference>
<evidence type="ECO:0000259" key="7">
    <source>
        <dbReference type="Pfam" id="PF05028"/>
    </source>
</evidence>
<gene>
    <name evidence="10 11 12" type="primary">LOC117238589</name>
</gene>
<dbReference type="GO" id="GO:1990966">
    <property type="term" value="P:ATP generation from poly-ADP-D-ribose"/>
    <property type="evidence" value="ECO:0007669"/>
    <property type="project" value="TreeGrafter"/>
</dbReference>
<dbReference type="InterPro" id="IPR048362">
    <property type="entry name" value="PARG_helical"/>
</dbReference>
<dbReference type="GO" id="GO:0005634">
    <property type="term" value="C:nucleus"/>
    <property type="evidence" value="ECO:0007669"/>
    <property type="project" value="TreeGrafter"/>
</dbReference>
<evidence type="ECO:0000256" key="5">
    <source>
        <dbReference type="PIRSR" id="PIRSR607724-2"/>
    </source>
</evidence>
<evidence type="ECO:0000256" key="1">
    <source>
        <dbReference type="ARBA" id="ARBA00009545"/>
    </source>
</evidence>
<feature type="active site" evidence="4">
    <location>
        <position position="365"/>
    </location>
</feature>
<dbReference type="AlphaFoldDB" id="A0A6J3L2M3"/>
<dbReference type="GO" id="GO:0005975">
    <property type="term" value="P:carbohydrate metabolic process"/>
    <property type="evidence" value="ECO:0007669"/>
    <property type="project" value="InterPro"/>
</dbReference>
<keyword evidence="9" id="KW-1185">Reference proteome</keyword>
<dbReference type="GO" id="GO:0006282">
    <property type="term" value="P:regulation of DNA repair"/>
    <property type="evidence" value="ECO:0007669"/>
    <property type="project" value="InterPro"/>
</dbReference>
<feature type="domain" description="PARG catalytic Macro" evidence="7">
    <location>
        <begin position="316"/>
        <end position="518"/>
    </location>
</feature>
<dbReference type="RefSeq" id="XP_033359501.1">
    <property type="nucleotide sequence ID" value="XM_033503610.1"/>
</dbReference>
<dbReference type="GO" id="GO:0009225">
    <property type="term" value="P:nucleotide-sugar metabolic process"/>
    <property type="evidence" value="ECO:0007669"/>
    <property type="project" value="TreeGrafter"/>
</dbReference>
<feature type="binding site" evidence="5">
    <location>
        <position position="350"/>
    </location>
    <ligand>
        <name>substrate</name>
    </ligand>
</feature>
<name>A0A6J3L2M3_9HYME</name>
<evidence type="ECO:0000313" key="10">
    <source>
        <dbReference type="RefSeq" id="XP_033359500.1"/>
    </source>
</evidence>
<evidence type="ECO:0000313" key="12">
    <source>
        <dbReference type="RefSeq" id="XP_033359502.1"/>
    </source>
</evidence>
<feature type="compositionally biased region" description="Polar residues" evidence="6">
    <location>
        <begin position="729"/>
        <end position="751"/>
    </location>
</feature>
<dbReference type="InterPro" id="IPR007724">
    <property type="entry name" value="Poly_GlycHdrlase"/>
</dbReference>
<accession>A0A6J3L2M3</accession>
<feature type="region of interest" description="Disordered" evidence="6">
    <location>
        <begin position="1"/>
        <end position="52"/>
    </location>
</feature>
<protein>
    <recommendedName>
        <fullName evidence="2">poly(ADP-ribose) glycohydrolase</fullName>
        <ecNumber evidence="2">3.2.1.143</ecNumber>
    </recommendedName>
</protein>
<feature type="region of interest" description="Disordered" evidence="6">
    <location>
        <begin position="718"/>
        <end position="777"/>
    </location>
</feature>
<proteinExistence type="inferred from homology"/>
<dbReference type="EC" id="3.2.1.143" evidence="2"/>
<evidence type="ECO:0000256" key="3">
    <source>
        <dbReference type="ARBA" id="ARBA00022801"/>
    </source>
</evidence>
<feature type="domain" description="PARG helical" evidence="8">
    <location>
        <begin position="181"/>
        <end position="307"/>
    </location>
</feature>
<evidence type="ECO:0000313" key="11">
    <source>
        <dbReference type="RefSeq" id="XP_033359501.1"/>
    </source>
</evidence>
<reference evidence="10 11" key="1">
    <citation type="submission" date="2025-04" db="UniProtKB">
        <authorList>
            <consortium name="RefSeq"/>
        </authorList>
    </citation>
    <scope>IDENTIFICATION</scope>
    <source>
        <tissue evidence="10 11">Muscle</tissue>
    </source>
</reference>
<dbReference type="GeneID" id="117238589"/>
<evidence type="ECO:0000313" key="9">
    <source>
        <dbReference type="Proteomes" id="UP000504631"/>
    </source>
</evidence>